<sequence>MTVTTNAPAPGLRERKKAATRQALHEAAVRLAAEHGVEHVTVEAIADAANVSRRTFSNYFTSKERALLHTDHVRLARLVELVRDRPAGEAAWTALTRAIEASVAETADEDPERRSRYRALRRDPALAGELVSSYAVAERELSGVIAGRLPAAPDAPLRARLLAAHFLAAVRVANQVWPEHPEEPLIDLIRRALATTAEPFA</sequence>
<dbReference type="Gene3D" id="1.10.357.10">
    <property type="entry name" value="Tetracycline Repressor, domain 2"/>
    <property type="match status" value="1"/>
</dbReference>
<dbReference type="InterPro" id="IPR050109">
    <property type="entry name" value="HTH-type_TetR-like_transc_reg"/>
</dbReference>
<dbReference type="Pfam" id="PF17754">
    <property type="entry name" value="TetR_C_14"/>
    <property type="match status" value="1"/>
</dbReference>
<gene>
    <name evidence="6" type="ORF">Psuf_074970</name>
</gene>
<dbReference type="RefSeq" id="WP_173162366.1">
    <property type="nucleotide sequence ID" value="NZ_AP022871.1"/>
</dbReference>
<dbReference type="PANTHER" id="PTHR30055:SF238">
    <property type="entry name" value="MYCOFACTOCIN BIOSYNTHESIS TRANSCRIPTIONAL REGULATOR MFTR-RELATED"/>
    <property type="match status" value="1"/>
</dbReference>
<keyword evidence="1" id="KW-0805">Transcription regulation</keyword>
<dbReference type="AlphaFoldDB" id="A0A6F8YVU7"/>
<reference evidence="6 7" key="1">
    <citation type="submission" date="2020-03" db="EMBL/GenBank/DDBJ databases">
        <title>Whole genome shotgun sequence of Phytohabitans suffuscus NBRC 105367.</title>
        <authorList>
            <person name="Komaki H."/>
            <person name="Tamura T."/>
        </authorList>
    </citation>
    <scope>NUCLEOTIDE SEQUENCE [LARGE SCALE GENOMIC DNA]</scope>
    <source>
        <strain evidence="6 7">NBRC 105367</strain>
    </source>
</reference>
<dbReference type="PROSITE" id="PS50977">
    <property type="entry name" value="HTH_TETR_2"/>
    <property type="match status" value="1"/>
</dbReference>
<dbReference type="KEGG" id="psuu:Psuf_074970"/>
<dbReference type="PANTHER" id="PTHR30055">
    <property type="entry name" value="HTH-TYPE TRANSCRIPTIONAL REGULATOR RUTR"/>
    <property type="match status" value="1"/>
</dbReference>
<dbReference type="Gene3D" id="1.10.10.60">
    <property type="entry name" value="Homeodomain-like"/>
    <property type="match status" value="1"/>
</dbReference>
<protein>
    <submittedName>
        <fullName evidence="6">TetR family transcriptional regulator</fullName>
    </submittedName>
</protein>
<accession>A0A6F8YVU7</accession>
<name>A0A6F8YVU7_9ACTN</name>
<evidence type="ECO:0000313" key="6">
    <source>
        <dbReference type="EMBL" id="BCB90184.1"/>
    </source>
</evidence>
<dbReference type="SUPFAM" id="SSF46689">
    <property type="entry name" value="Homeodomain-like"/>
    <property type="match status" value="1"/>
</dbReference>
<evidence type="ECO:0000256" key="3">
    <source>
        <dbReference type="ARBA" id="ARBA00023163"/>
    </source>
</evidence>
<evidence type="ECO:0000313" key="7">
    <source>
        <dbReference type="Proteomes" id="UP000503011"/>
    </source>
</evidence>
<dbReference type="EMBL" id="AP022871">
    <property type="protein sequence ID" value="BCB90184.1"/>
    <property type="molecule type" value="Genomic_DNA"/>
</dbReference>
<dbReference type="InterPro" id="IPR009057">
    <property type="entry name" value="Homeodomain-like_sf"/>
</dbReference>
<evidence type="ECO:0000256" key="2">
    <source>
        <dbReference type="ARBA" id="ARBA00023125"/>
    </source>
</evidence>
<evidence type="ECO:0000256" key="1">
    <source>
        <dbReference type="ARBA" id="ARBA00023015"/>
    </source>
</evidence>
<dbReference type="GO" id="GO:0000976">
    <property type="term" value="F:transcription cis-regulatory region binding"/>
    <property type="evidence" value="ECO:0007669"/>
    <property type="project" value="TreeGrafter"/>
</dbReference>
<evidence type="ECO:0000259" key="5">
    <source>
        <dbReference type="PROSITE" id="PS50977"/>
    </source>
</evidence>
<dbReference type="InterPro" id="IPR041347">
    <property type="entry name" value="MftR_C"/>
</dbReference>
<feature type="domain" description="HTH tetR-type" evidence="5">
    <location>
        <begin position="18"/>
        <end position="78"/>
    </location>
</feature>
<dbReference type="Pfam" id="PF00440">
    <property type="entry name" value="TetR_N"/>
    <property type="match status" value="1"/>
</dbReference>
<dbReference type="GO" id="GO:0003700">
    <property type="term" value="F:DNA-binding transcription factor activity"/>
    <property type="evidence" value="ECO:0007669"/>
    <property type="project" value="TreeGrafter"/>
</dbReference>
<evidence type="ECO:0000256" key="4">
    <source>
        <dbReference type="PROSITE-ProRule" id="PRU00335"/>
    </source>
</evidence>
<organism evidence="6 7">
    <name type="scientific">Phytohabitans suffuscus</name>
    <dbReference type="NCBI Taxonomy" id="624315"/>
    <lineage>
        <taxon>Bacteria</taxon>
        <taxon>Bacillati</taxon>
        <taxon>Actinomycetota</taxon>
        <taxon>Actinomycetes</taxon>
        <taxon>Micromonosporales</taxon>
        <taxon>Micromonosporaceae</taxon>
    </lineage>
</organism>
<feature type="DNA-binding region" description="H-T-H motif" evidence="4">
    <location>
        <begin position="41"/>
        <end position="60"/>
    </location>
</feature>
<keyword evidence="2 4" id="KW-0238">DNA-binding</keyword>
<dbReference type="PROSITE" id="PS01081">
    <property type="entry name" value="HTH_TETR_1"/>
    <property type="match status" value="1"/>
</dbReference>
<keyword evidence="3" id="KW-0804">Transcription</keyword>
<proteinExistence type="predicted"/>
<dbReference type="InterPro" id="IPR023772">
    <property type="entry name" value="DNA-bd_HTH_TetR-type_CS"/>
</dbReference>
<dbReference type="InterPro" id="IPR001647">
    <property type="entry name" value="HTH_TetR"/>
</dbReference>
<dbReference type="Proteomes" id="UP000503011">
    <property type="component" value="Chromosome"/>
</dbReference>
<keyword evidence="7" id="KW-1185">Reference proteome</keyword>
<reference evidence="6 7" key="2">
    <citation type="submission" date="2020-03" db="EMBL/GenBank/DDBJ databases">
        <authorList>
            <person name="Ichikawa N."/>
            <person name="Kimura A."/>
            <person name="Kitahashi Y."/>
            <person name="Uohara A."/>
        </authorList>
    </citation>
    <scope>NUCLEOTIDE SEQUENCE [LARGE SCALE GENOMIC DNA]</scope>
    <source>
        <strain evidence="6 7">NBRC 105367</strain>
    </source>
</reference>